<comment type="caution">
    <text evidence="2">The sequence shown here is derived from an EMBL/GenBank/DDBJ whole genome shotgun (WGS) entry which is preliminary data.</text>
</comment>
<dbReference type="InterPro" id="IPR035897">
    <property type="entry name" value="Toll_tir_struct_dom_sf"/>
</dbReference>
<dbReference type="PROSITE" id="PS50104">
    <property type="entry name" value="TIR"/>
    <property type="match status" value="1"/>
</dbReference>
<dbReference type="Proteomes" id="UP001165283">
    <property type="component" value="Unassembled WGS sequence"/>
</dbReference>
<evidence type="ECO:0000259" key="1">
    <source>
        <dbReference type="PROSITE" id="PS50104"/>
    </source>
</evidence>
<accession>A0ABT1A9J9</accession>
<reference evidence="2" key="1">
    <citation type="submission" date="2021-04" db="EMBL/GenBank/DDBJ databases">
        <title>Pseudonocardia sp. nov., isolated from sandy soil of mangrove forest.</title>
        <authorList>
            <person name="Zan Z."/>
            <person name="Huang R."/>
            <person name="Liu W."/>
        </authorList>
    </citation>
    <scope>NUCLEOTIDE SEQUENCE</scope>
    <source>
        <strain evidence="2">S2-4</strain>
    </source>
</reference>
<keyword evidence="3" id="KW-1185">Reference proteome</keyword>
<proteinExistence type="predicted"/>
<feature type="domain" description="TIR" evidence="1">
    <location>
        <begin position="53"/>
        <end position="181"/>
    </location>
</feature>
<dbReference type="SUPFAM" id="SSF52200">
    <property type="entry name" value="Toll/Interleukin receptor TIR domain"/>
    <property type="match status" value="1"/>
</dbReference>
<evidence type="ECO:0000313" key="3">
    <source>
        <dbReference type="Proteomes" id="UP001165283"/>
    </source>
</evidence>
<dbReference type="RefSeq" id="WP_372497134.1">
    <property type="nucleotide sequence ID" value="NZ_JAGSOV010000069.1"/>
</dbReference>
<protein>
    <submittedName>
        <fullName evidence="2">Toll/interleukin-1 receptor domain-containing protein</fullName>
    </submittedName>
</protein>
<dbReference type="Pfam" id="PF13676">
    <property type="entry name" value="TIR_2"/>
    <property type="match status" value="1"/>
</dbReference>
<sequence>MQPDRWDTPVRAPVDSYCWVDPEAKTRPVNTGIVGNAFNAYQWAPDPPWLGTPTGPAFLCHSSGDKQHVRRLYHHLVADGIRCWFDERDLIPGQDWDLEIRRAIKAASFVVACLSRAPITKAGYIHRELRFALDRADEQPHDSIFIIPVRLEECEVPERLTRIHRVDLFAPGGYENLLRALRYRPAQ</sequence>
<gene>
    <name evidence="2" type="ORF">KDL28_31940</name>
</gene>
<evidence type="ECO:0000313" key="2">
    <source>
        <dbReference type="EMBL" id="MCO1659692.1"/>
    </source>
</evidence>
<organism evidence="2 3">
    <name type="scientific">Pseudonocardia humida</name>
    <dbReference type="NCBI Taxonomy" id="2800819"/>
    <lineage>
        <taxon>Bacteria</taxon>
        <taxon>Bacillati</taxon>
        <taxon>Actinomycetota</taxon>
        <taxon>Actinomycetes</taxon>
        <taxon>Pseudonocardiales</taxon>
        <taxon>Pseudonocardiaceae</taxon>
        <taxon>Pseudonocardia</taxon>
    </lineage>
</organism>
<dbReference type="InterPro" id="IPR000157">
    <property type="entry name" value="TIR_dom"/>
</dbReference>
<dbReference type="EMBL" id="JAGSOV010000069">
    <property type="protein sequence ID" value="MCO1659692.1"/>
    <property type="molecule type" value="Genomic_DNA"/>
</dbReference>
<keyword evidence="2" id="KW-0675">Receptor</keyword>
<dbReference type="Gene3D" id="3.40.50.10140">
    <property type="entry name" value="Toll/interleukin-1 receptor homology (TIR) domain"/>
    <property type="match status" value="1"/>
</dbReference>
<name>A0ABT1A9J9_9PSEU</name>